<dbReference type="PANTHER" id="PTHR43883:SF1">
    <property type="entry name" value="GLUCONOKINASE"/>
    <property type="match status" value="1"/>
</dbReference>
<evidence type="ECO:0000313" key="3">
    <source>
        <dbReference type="Proteomes" id="UP000278587"/>
    </source>
</evidence>
<sequence length="596" mass="66081">MARPPSRTRATIPSFNAQPSHLFRLRGGCFLGEREVRDRVMGADYTHFTEDRQTPESAVCSLAPSGHNGGIAYLHFEHIPEGSPVSQSLIAALQNPALFPHPVEHFQVIETHISWVLLTGPYAYKFKKPMNFGFLDFTTLALREHFCREELRLNQRLTDDLYIDVLPITGTEDAPQLGGDGEVIEYALKMKQFSQNGLLSTLQANGEVTTAHIDELARQIAGFHLASPRVGPESELGSPDSVMAPVTQNFEQIRPLISEKTDLAQLDALQAWAESSFARLKPLLAQRKADGFIRECHGDIHLGNATVIDGKVVLFDCIEFNEPFRKTDVYADIGFLAMDLEDRGLKSLSRRLISQYLEITGDYAGLELLNFYKAYRAMVRAKVALFSQPANADGVQRAATLRQYRNYANLAESYSAIPSPFLTITHGVSAVGKSHVAMRLVESLGAIRLRSDVERKRLFASQNQDLYDTQASSATYKRLHELASATLRAGFSVVIDATYLKREQRDATAKIAEGTGVPYLILDCEAPHAVIAGWLAQRQAENTDPSDATLDVIEAQQASREPLSAEELQRSKKVATNVSSDLDNLIDNLRQRLPGL</sequence>
<evidence type="ECO:0000259" key="1">
    <source>
        <dbReference type="Pfam" id="PF01636"/>
    </source>
</evidence>
<evidence type="ECO:0000313" key="2">
    <source>
        <dbReference type="EMBL" id="RMM14806.1"/>
    </source>
</evidence>
<dbReference type="InterPro" id="IPR027417">
    <property type="entry name" value="P-loop_NTPase"/>
</dbReference>
<protein>
    <submittedName>
        <fullName evidence="2">Uma3</fullName>
    </submittedName>
</protein>
<dbReference type="InterPro" id="IPR002575">
    <property type="entry name" value="Aminoglycoside_PTrfase"/>
</dbReference>
<dbReference type="PANTHER" id="PTHR43883">
    <property type="entry name" value="SLR0207 PROTEIN"/>
    <property type="match status" value="1"/>
</dbReference>
<dbReference type="Pfam" id="PF01636">
    <property type="entry name" value="APH"/>
    <property type="match status" value="1"/>
</dbReference>
<reference evidence="2 3" key="1">
    <citation type="submission" date="2018-08" db="EMBL/GenBank/DDBJ databases">
        <title>Recombination of ecologically and evolutionarily significant loci maintains genetic cohesion in the Pseudomonas syringae species complex.</title>
        <authorList>
            <person name="Dillon M."/>
            <person name="Thakur S."/>
            <person name="Almeida R.N.D."/>
            <person name="Weir B.S."/>
            <person name="Guttman D.S."/>
        </authorList>
    </citation>
    <scope>NUCLEOTIDE SEQUENCE [LARGE SCALE GENOMIC DNA]</scope>
    <source>
        <strain evidence="2 3">ICMP 4086</strain>
    </source>
</reference>
<dbReference type="SUPFAM" id="SSF56112">
    <property type="entry name" value="Protein kinase-like (PK-like)"/>
    <property type="match status" value="1"/>
</dbReference>
<dbReference type="InterPro" id="IPR052732">
    <property type="entry name" value="Cell-binding_unc_protein"/>
</dbReference>
<dbReference type="Proteomes" id="UP000278587">
    <property type="component" value="Unassembled WGS sequence"/>
</dbReference>
<proteinExistence type="predicted"/>
<organism evidence="2 3">
    <name type="scientific">Pseudomonas caricapapayae</name>
    <dbReference type="NCBI Taxonomy" id="46678"/>
    <lineage>
        <taxon>Bacteria</taxon>
        <taxon>Pseudomonadati</taxon>
        <taxon>Pseudomonadota</taxon>
        <taxon>Gammaproteobacteria</taxon>
        <taxon>Pseudomonadales</taxon>
        <taxon>Pseudomonadaceae</taxon>
        <taxon>Pseudomonas</taxon>
    </lineage>
</organism>
<dbReference type="EMBL" id="RBOC01000015">
    <property type="protein sequence ID" value="RMM14806.1"/>
    <property type="molecule type" value="Genomic_DNA"/>
</dbReference>
<dbReference type="InterPro" id="IPR011009">
    <property type="entry name" value="Kinase-like_dom_sf"/>
</dbReference>
<gene>
    <name evidence="2" type="ORF">ALQ84_05501</name>
</gene>
<dbReference type="Gene3D" id="3.40.50.300">
    <property type="entry name" value="P-loop containing nucleotide triphosphate hydrolases"/>
    <property type="match status" value="1"/>
</dbReference>
<dbReference type="SUPFAM" id="SSF52540">
    <property type="entry name" value="P-loop containing nucleoside triphosphate hydrolases"/>
    <property type="match status" value="1"/>
</dbReference>
<name>A0A0P9KMR3_9PSED</name>
<dbReference type="Gene3D" id="3.90.1200.10">
    <property type="match status" value="1"/>
</dbReference>
<feature type="domain" description="Aminoglycoside phosphotransferase" evidence="1">
    <location>
        <begin position="202"/>
        <end position="368"/>
    </location>
</feature>
<comment type="caution">
    <text evidence="2">The sequence shown here is derived from an EMBL/GenBank/DDBJ whole genome shotgun (WGS) entry which is preliminary data.</text>
</comment>
<dbReference type="AlphaFoldDB" id="A0A0P9KMR3"/>
<accession>A0A0P9KMR3</accession>
<dbReference type="Pfam" id="PF13671">
    <property type="entry name" value="AAA_33"/>
    <property type="match status" value="1"/>
</dbReference>